<organism evidence="3 4">
    <name type="scientific">Trypanosoma conorhini</name>
    <dbReference type="NCBI Taxonomy" id="83891"/>
    <lineage>
        <taxon>Eukaryota</taxon>
        <taxon>Discoba</taxon>
        <taxon>Euglenozoa</taxon>
        <taxon>Kinetoplastea</taxon>
        <taxon>Metakinetoplastina</taxon>
        <taxon>Trypanosomatida</taxon>
        <taxon>Trypanosomatidae</taxon>
        <taxon>Trypanosoma</taxon>
    </lineage>
</organism>
<sequence length="186" mass="20029">MARRCLRLLRRAYASESGVFPAAADATASLAGPQRPRQPSSSASAPDPAAERREVDALRTELAAARLRVAELQLSQLAAHEALLRRLEETDRAAHRAATELRYTALALQCSYDLLETELRRVLVLGPHTGAAAGAACSTEEGMEPLRRAAIEAAAREMVRKNIGFRVEKVSEEPAAVSRATSDANT</sequence>
<feature type="compositionally biased region" description="Low complexity" evidence="2">
    <location>
        <begin position="33"/>
        <end position="48"/>
    </location>
</feature>
<accession>A0A422PDH7</accession>
<gene>
    <name evidence="3" type="ORF">Tco025E_05422</name>
</gene>
<reference evidence="3 4" key="1">
    <citation type="journal article" date="2018" name="BMC Genomics">
        <title>Genomic comparison of Trypanosoma conorhini and Trypanosoma rangeli to Trypanosoma cruzi strains of high and low virulence.</title>
        <authorList>
            <person name="Bradwell K.R."/>
            <person name="Koparde V.N."/>
            <person name="Matveyev A.V."/>
            <person name="Serrano M.G."/>
            <person name="Alves J.M."/>
            <person name="Parikh H."/>
            <person name="Huang B."/>
            <person name="Lee V."/>
            <person name="Espinosa-Alvarez O."/>
            <person name="Ortiz P.A."/>
            <person name="Costa-Martins A.G."/>
            <person name="Teixeira M.M."/>
            <person name="Buck G.A."/>
        </authorList>
    </citation>
    <scope>NUCLEOTIDE SEQUENCE [LARGE SCALE GENOMIC DNA]</scope>
    <source>
        <strain evidence="3 4">025E</strain>
    </source>
</reference>
<dbReference type="RefSeq" id="XP_029227586.1">
    <property type="nucleotide sequence ID" value="XM_029372321.1"/>
</dbReference>
<dbReference type="Proteomes" id="UP000284403">
    <property type="component" value="Unassembled WGS sequence"/>
</dbReference>
<evidence type="ECO:0000313" key="3">
    <source>
        <dbReference type="EMBL" id="RNF15764.1"/>
    </source>
</evidence>
<comment type="caution">
    <text evidence="3">The sequence shown here is derived from an EMBL/GenBank/DDBJ whole genome shotgun (WGS) entry which is preliminary data.</text>
</comment>
<dbReference type="GeneID" id="40319033"/>
<proteinExistence type="predicted"/>
<protein>
    <submittedName>
        <fullName evidence="3">Uncharacterized protein</fullName>
    </submittedName>
</protein>
<keyword evidence="1" id="KW-0175">Coiled coil</keyword>
<keyword evidence="4" id="KW-1185">Reference proteome</keyword>
<feature type="region of interest" description="Disordered" evidence="2">
    <location>
        <begin position="27"/>
        <end position="52"/>
    </location>
</feature>
<evidence type="ECO:0000256" key="2">
    <source>
        <dbReference type="SAM" id="MobiDB-lite"/>
    </source>
</evidence>
<feature type="coiled-coil region" evidence="1">
    <location>
        <begin position="55"/>
        <end position="90"/>
    </location>
</feature>
<evidence type="ECO:0000256" key="1">
    <source>
        <dbReference type="SAM" id="Coils"/>
    </source>
</evidence>
<dbReference type="AlphaFoldDB" id="A0A422PDH7"/>
<dbReference type="EMBL" id="MKKU01000316">
    <property type="protein sequence ID" value="RNF15764.1"/>
    <property type="molecule type" value="Genomic_DNA"/>
</dbReference>
<evidence type="ECO:0000313" key="4">
    <source>
        <dbReference type="Proteomes" id="UP000284403"/>
    </source>
</evidence>
<name>A0A422PDH7_9TRYP</name>